<name>A0A0M3KJF0_ANISI</name>
<dbReference type="EMBL" id="UYRR01039797">
    <property type="protein sequence ID" value="VDK77431.1"/>
    <property type="molecule type" value="Genomic_DNA"/>
</dbReference>
<dbReference type="WBParaSite" id="ASIM_0002112401-mRNA-1">
    <property type="protein sequence ID" value="ASIM_0002112401-mRNA-1"/>
    <property type="gene ID" value="ASIM_0002112401"/>
</dbReference>
<gene>
    <name evidence="1" type="ORF">ASIM_LOCUS20499</name>
</gene>
<protein>
    <submittedName>
        <fullName evidence="1 3">Uncharacterized protein</fullName>
    </submittedName>
</protein>
<keyword evidence="2" id="KW-1185">Reference proteome</keyword>
<organism evidence="3">
    <name type="scientific">Anisakis simplex</name>
    <name type="common">Herring worm</name>
    <dbReference type="NCBI Taxonomy" id="6269"/>
    <lineage>
        <taxon>Eukaryota</taxon>
        <taxon>Metazoa</taxon>
        <taxon>Ecdysozoa</taxon>
        <taxon>Nematoda</taxon>
        <taxon>Chromadorea</taxon>
        <taxon>Rhabditida</taxon>
        <taxon>Spirurina</taxon>
        <taxon>Ascaridomorpha</taxon>
        <taxon>Ascaridoidea</taxon>
        <taxon>Anisakidae</taxon>
        <taxon>Anisakis</taxon>
        <taxon>Anisakis simplex complex</taxon>
    </lineage>
</organism>
<evidence type="ECO:0000313" key="3">
    <source>
        <dbReference type="WBParaSite" id="ASIM_0002112401-mRNA-1"/>
    </source>
</evidence>
<dbReference type="Proteomes" id="UP000267096">
    <property type="component" value="Unassembled WGS sequence"/>
</dbReference>
<proteinExistence type="predicted"/>
<sequence>MVERVAMVRHQAGYGTVHDCTTDNETHRIVSITKDIRCRWLYLLSNLKVFIR</sequence>
<evidence type="ECO:0000313" key="1">
    <source>
        <dbReference type="EMBL" id="VDK77431.1"/>
    </source>
</evidence>
<reference evidence="1 2" key="2">
    <citation type="submission" date="2018-11" db="EMBL/GenBank/DDBJ databases">
        <authorList>
            <consortium name="Pathogen Informatics"/>
        </authorList>
    </citation>
    <scope>NUCLEOTIDE SEQUENCE [LARGE SCALE GENOMIC DNA]</scope>
</reference>
<accession>A0A0M3KJF0</accession>
<dbReference type="AlphaFoldDB" id="A0A0M3KJF0"/>
<reference evidence="3" key="1">
    <citation type="submission" date="2017-02" db="UniProtKB">
        <authorList>
            <consortium name="WormBaseParasite"/>
        </authorList>
    </citation>
    <scope>IDENTIFICATION</scope>
</reference>
<evidence type="ECO:0000313" key="2">
    <source>
        <dbReference type="Proteomes" id="UP000267096"/>
    </source>
</evidence>